<dbReference type="InterPro" id="IPR036811">
    <property type="entry name" value="Ubol_cytC_Rdtase_hinge_dom_sf"/>
</dbReference>
<keyword evidence="8" id="KW-0472">Membrane</keyword>
<evidence type="ECO:0000256" key="4">
    <source>
        <dbReference type="ARBA" id="ARBA00022660"/>
    </source>
</evidence>
<comment type="similarity">
    <text evidence="2">Belongs to the UQCRH/QCR6 family.</text>
</comment>
<keyword evidence="7" id="KW-0496">Mitochondrion</keyword>
<dbReference type="InterPro" id="IPR023184">
    <property type="entry name" value="Ubol_cytC_Rdtase_hinge_dom"/>
</dbReference>
<dbReference type="SUPFAM" id="SSF81531">
    <property type="entry name" value="Non-heme 11 kDa protein of cytochrome bc1 complex (Ubiquinol-cytochrome c reductase)"/>
    <property type="match status" value="1"/>
</dbReference>
<evidence type="ECO:0000256" key="7">
    <source>
        <dbReference type="ARBA" id="ARBA00023128"/>
    </source>
</evidence>
<evidence type="ECO:0000256" key="3">
    <source>
        <dbReference type="ARBA" id="ARBA00022448"/>
    </source>
</evidence>
<dbReference type="PANTHER" id="PTHR15336">
    <property type="entry name" value="UBIQUINOL-CYTOCHROME C REDUCTASE COMPLEX 7.8 KDA PROTEIN"/>
    <property type="match status" value="1"/>
</dbReference>
<name>H6CAU8_EXODN</name>
<feature type="domain" description="Ubiquinol-cytochrome C reductase hinge" evidence="12">
    <location>
        <begin position="72"/>
        <end position="141"/>
    </location>
</feature>
<comment type="subcellular location">
    <subcellularLocation>
        <location evidence="1">Mitochondrion inner membrane</location>
        <topology evidence="1">Peripheral membrane protein</topology>
        <orientation evidence="1">Intermembrane side</orientation>
    </subcellularLocation>
</comment>
<feature type="compositionally biased region" description="Basic and acidic residues" evidence="11">
    <location>
        <begin position="71"/>
        <end position="82"/>
    </location>
</feature>
<dbReference type="OrthoDB" id="405848at2759"/>
<dbReference type="InterPro" id="IPR003422">
    <property type="entry name" value="Cyt_b-c1_6"/>
</dbReference>
<evidence type="ECO:0000313" key="13">
    <source>
        <dbReference type="EMBL" id="EHY60895.1"/>
    </source>
</evidence>
<evidence type="ECO:0000256" key="10">
    <source>
        <dbReference type="ARBA" id="ARBA00044246"/>
    </source>
</evidence>
<dbReference type="GO" id="GO:0006122">
    <property type="term" value="P:mitochondrial electron transport, ubiquinol to cytochrome c"/>
    <property type="evidence" value="ECO:0007669"/>
    <property type="project" value="InterPro"/>
</dbReference>
<proteinExistence type="inferred from homology"/>
<keyword evidence="4" id="KW-0679">Respiratory chain</keyword>
<protein>
    <recommendedName>
        <fullName evidence="9">Cytochrome b-c1 complex subunit 6, mitochondrial</fullName>
    </recommendedName>
    <alternativeName>
        <fullName evidence="10">Complex III subunit 6</fullName>
    </alternativeName>
</protein>
<evidence type="ECO:0000256" key="2">
    <source>
        <dbReference type="ARBA" id="ARBA00006498"/>
    </source>
</evidence>
<dbReference type="OMA" id="NEDCVEE"/>
<keyword evidence="14" id="KW-1185">Reference proteome</keyword>
<feature type="region of interest" description="Disordered" evidence="11">
    <location>
        <begin position="18"/>
        <end position="82"/>
    </location>
</feature>
<evidence type="ECO:0000256" key="8">
    <source>
        <dbReference type="ARBA" id="ARBA00023136"/>
    </source>
</evidence>
<evidence type="ECO:0000256" key="6">
    <source>
        <dbReference type="ARBA" id="ARBA00022982"/>
    </source>
</evidence>
<evidence type="ECO:0000259" key="12">
    <source>
        <dbReference type="Pfam" id="PF02320"/>
    </source>
</evidence>
<accession>H6CAU8</accession>
<dbReference type="Gene3D" id="1.10.287.20">
    <property type="entry name" value="Ubiquinol-cytochrome C reductase hinge domain"/>
    <property type="match status" value="1"/>
</dbReference>
<dbReference type="VEuPathDB" id="FungiDB:HMPREF1120_08839"/>
<evidence type="ECO:0000256" key="5">
    <source>
        <dbReference type="ARBA" id="ARBA00022792"/>
    </source>
</evidence>
<reference evidence="13" key="1">
    <citation type="submission" date="2011-07" db="EMBL/GenBank/DDBJ databases">
        <title>The Genome Sequence of Exophiala (Wangiella) dermatitidis NIH/UT8656.</title>
        <authorList>
            <consortium name="The Broad Institute Genome Sequencing Platform"/>
            <person name="Cuomo C."/>
            <person name="Wang Z."/>
            <person name="Hunicke-Smith S."/>
            <person name="Szanislo P.J."/>
            <person name="Earl A."/>
            <person name="Young S.K."/>
            <person name="Zeng Q."/>
            <person name="Gargeya S."/>
            <person name="Fitzgerald M."/>
            <person name="Haas B."/>
            <person name="Abouelleil A."/>
            <person name="Alvarado L."/>
            <person name="Arachchi H.M."/>
            <person name="Berlin A."/>
            <person name="Brown A."/>
            <person name="Chapman S.B."/>
            <person name="Chen Z."/>
            <person name="Dunbar C."/>
            <person name="Freedman E."/>
            <person name="Gearin G."/>
            <person name="Gellesch M."/>
            <person name="Goldberg J."/>
            <person name="Griggs A."/>
            <person name="Gujja S."/>
            <person name="Heiman D."/>
            <person name="Howarth C."/>
            <person name="Larson L."/>
            <person name="Lui A."/>
            <person name="MacDonald P.J.P."/>
            <person name="Montmayeur A."/>
            <person name="Murphy C."/>
            <person name="Neiman D."/>
            <person name="Pearson M."/>
            <person name="Priest M."/>
            <person name="Roberts A."/>
            <person name="Saif S."/>
            <person name="Shea T."/>
            <person name="Shenoy N."/>
            <person name="Sisk P."/>
            <person name="Stolte C."/>
            <person name="Sykes S."/>
            <person name="Wortman J."/>
            <person name="Nusbaum C."/>
            <person name="Birren B."/>
        </authorList>
    </citation>
    <scope>NUCLEOTIDE SEQUENCE</scope>
    <source>
        <strain evidence="13">NIH/UT8656</strain>
    </source>
</reference>
<dbReference type="Proteomes" id="UP000007304">
    <property type="component" value="Unassembled WGS sequence"/>
</dbReference>
<dbReference type="AlphaFoldDB" id="H6CAU8"/>
<evidence type="ECO:0000256" key="11">
    <source>
        <dbReference type="SAM" id="MobiDB-lite"/>
    </source>
</evidence>
<keyword evidence="3" id="KW-0813">Transport</keyword>
<evidence type="ECO:0000313" key="14">
    <source>
        <dbReference type="Proteomes" id="UP000007304"/>
    </source>
</evidence>
<dbReference type="RefSeq" id="XP_009161356.1">
    <property type="nucleotide sequence ID" value="XM_009163108.1"/>
</dbReference>
<evidence type="ECO:0000256" key="1">
    <source>
        <dbReference type="ARBA" id="ARBA00004137"/>
    </source>
</evidence>
<dbReference type="EMBL" id="JH226137">
    <property type="protein sequence ID" value="EHY60895.1"/>
    <property type="molecule type" value="Genomic_DNA"/>
</dbReference>
<dbReference type="InParanoid" id="H6CAU8"/>
<keyword evidence="6" id="KW-0249">Electron transport</keyword>
<dbReference type="eggNOG" id="KOG4763">
    <property type="taxonomic scope" value="Eukaryota"/>
</dbReference>
<dbReference type="STRING" id="858893.H6CAU8"/>
<feature type="compositionally biased region" description="Acidic residues" evidence="11">
    <location>
        <begin position="25"/>
        <end position="70"/>
    </location>
</feature>
<gene>
    <name evidence="13" type="ORF">HMPREF1120_08839</name>
</gene>
<organism evidence="13 14">
    <name type="scientific">Exophiala dermatitidis (strain ATCC 34100 / CBS 525.76 / NIH/UT8656)</name>
    <name type="common">Black yeast</name>
    <name type="synonym">Wangiella dermatitidis</name>
    <dbReference type="NCBI Taxonomy" id="858893"/>
    <lineage>
        <taxon>Eukaryota</taxon>
        <taxon>Fungi</taxon>
        <taxon>Dikarya</taxon>
        <taxon>Ascomycota</taxon>
        <taxon>Pezizomycotina</taxon>
        <taxon>Eurotiomycetes</taxon>
        <taxon>Chaetothyriomycetidae</taxon>
        <taxon>Chaetothyriales</taxon>
        <taxon>Herpotrichiellaceae</taxon>
        <taxon>Exophiala</taxon>
    </lineage>
</organism>
<dbReference type="HOGENOM" id="CLU_115913_0_0_1"/>
<dbReference type="PANTHER" id="PTHR15336:SF0">
    <property type="entry name" value="CYTOCHROME B-C1 COMPLEX SUBUNIT 6, MITOCHONDRIAL"/>
    <property type="match status" value="1"/>
</dbReference>
<dbReference type="Pfam" id="PF02320">
    <property type="entry name" value="UCR_hinge"/>
    <property type="match status" value="1"/>
</dbReference>
<dbReference type="FunFam" id="1.10.287.20:FF:000003">
    <property type="entry name" value="Cytochrome b-c1 complex subunit 6"/>
    <property type="match status" value="1"/>
</dbReference>
<keyword evidence="5" id="KW-0999">Mitochondrion inner membrane</keyword>
<sequence>MGITDFFSDLLSSVSFVQEVHAEAPAEEEDSNEGSEDTKEEESGDAEEEEGGEEGGDDEEEEEEEEEEEPVDPKPKLEEDCARSAQCAGFKHHFDECVERVTAAQEDPDHKGPKEDCVEEFFHLQHCATQCAAPKLWKQLK</sequence>
<dbReference type="GO" id="GO:0005743">
    <property type="term" value="C:mitochondrial inner membrane"/>
    <property type="evidence" value="ECO:0007669"/>
    <property type="project" value="UniProtKB-SubCell"/>
</dbReference>
<evidence type="ECO:0000256" key="9">
    <source>
        <dbReference type="ARBA" id="ARBA00044155"/>
    </source>
</evidence>
<dbReference type="GeneID" id="20313478"/>